<dbReference type="EMBL" id="BK057801">
    <property type="protein sequence ID" value="DAE92517.1"/>
    <property type="molecule type" value="Genomic_DNA"/>
</dbReference>
<name>A0A8S5RTE4_9CAUD</name>
<sequence>MKDILLDENNDIKTLNGDFDTHESEMQEVALILQSVQGEWKQSPLLGPNLYQFIKGKTDKVAVEREMRIHLALDEKDFENLKTKIETQIKNDG</sequence>
<accession>A0A8S5RTE4</accession>
<protein>
    <submittedName>
        <fullName evidence="1">Baseplate wedge protein</fullName>
    </submittedName>
</protein>
<organism evidence="1">
    <name type="scientific">Myoviridae sp. ctQV19</name>
    <dbReference type="NCBI Taxonomy" id="2827607"/>
    <lineage>
        <taxon>Viruses</taxon>
        <taxon>Duplodnaviria</taxon>
        <taxon>Heunggongvirae</taxon>
        <taxon>Uroviricota</taxon>
        <taxon>Caudoviricetes</taxon>
    </lineage>
</organism>
<proteinExistence type="predicted"/>
<evidence type="ECO:0000313" key="1">
    <source>
        <dbReference type="EMBL" id="DAE92517.1"/>
    </source>
</evidence>
<reference evidence="1" key="1">
    <citation type="journal article" date="2021" name="Proc. Natl. Acad. Sci. U.S.A.">
        <title>A Catalog of Tens of Thousands of Viruses from Human Metagenomes Reveals Hidden Associations with Chronic Diseases.</title>
        <authorList>
            <person name="Tisza M.J."/>
            <person name="Buck C.B."/>
        </authorList>
    </citation>
    <scope>NUCLEOTIDE SEQUENCE</scope>
    <source>
        <strain evidence="1">CtQV19</strain>
    </source>
</reference>